<keyword evidence="2" id="KW-0732">Signal</keyword>
<name>A0ABV9YQT5_9PSEU</name>
<feature type="transmembrane region" description="Helical" evidence="1">
    <location>
        <begin position="58"/>
        <end position="79"/>
    </location>
</feature>
<dbReference type="RefSeq" id="WP_378037531.1">
    <property type="nucleotide sequence ID" value="NZ_JBHSIV010000020.1"/>
</dbReference>
<evidence type="ECO:0000256" key="2">
    <source>
        <dbReference type="SAM" id="SignalP"/>
    </source>
</evidence>
<feature type="signal peptide" evidence="2">
    <location>
        <begin position="1"/>
        <end position="33"/>
    </location>
</feature>
<evidence type="ECO:0000256" key="1">
    <source>
        <dbReference type="SAM" id="Phobius"/>
    </source>
</evidence>
<comment type="caution">
    <text evidence="3">The sequence shown here is derived from an EMBL/GenBank/DDBJ whole genome shotgun (WGS) entry which is preliminary data.</text>
</comment>
<keyword evidence="1" id="KW-0472">Membrane</keyword>
<keyword evidence="4" id="KW-1185">Reference proteome</keyword>
<gene>
    <name evidence="3" type="ORF">ACFPBZ_18315</name>
</gene>
<keyword evidence="1" id="KW-0812">Transmembrane</keyword>
<evidence type="ECO:0000313" key="3">
    <source>
        <dbReference type="EMBL" id="MFC5064183.1"/>
    </source>
</evidence>
<dbReference type="Proteomes" id="UP001595947">
    <property type="component" value="Unassembled WGS sequence"/>
</dbReference>
<dbReference type="EMBL" id="JBHSIV010000020">
    <property type="protein sequence ID" value="MFC5064183.1"/>
    <property type="molecule type" value="Genomic_DNA"/>
</dbReference>
<feature type="transmembrane region" description="Helical" evidence="1">
    <location>
        <begin position="122"/>
        <end position="144"/>
    </location>
</feature>
<proteinExistence type="predicted"/>
<reference evidence="4" key="1">
    <citation type="journal article" date="2019" name="Int. J. Syst. Evol. Microbiol.">
        <title>The Global Catalogue of Microorganisms (GCM) 10K type strain sequencing project: providing services to taxonomists for standard genome sequencing and annotation.</title>
        <authorList>
            <consortium name="The Broad Institute Genomics Platform"/>
            <consortium name="The Broad Institute Genome Sequencing Center for Infectious Disease"/>
            <person name="Wu L."/>
            <person name="Ma J."/>
        </authorList>
    </citation>
    <scope>NUCLEOTIDE SEQUENCE [LARGE SCALE GENOMIC DNA]</scope>
    <source>
        <strain evidence="4">CGMCC 4.7093</strain>
    </source>
</reference>
<evidence type="ECO:0000313" key="4">
    <source>
        <dbReference type="Proteomes" id="UP001595947"/>
    </source>
</evidence>
<feature type="transmembrane region" description="Helical" evidence="1">
    <location>
        <begin position="33"/>
        <end position="51"/>
    </location>
</feature>
<feature type="chain" id="PRO_5047067986" evidence="2">
    <location>
        <begin position="34"/>
        <end position="342"/>
    </location>
</feature>
<keyword evidence="1" id="KW-1133">Transmembrane helix</keyword>
<protein>
    <submittedName>
        <fullName evidence="3">Uncharacterized protein</fullName>
    </submittedName>
</protein>
<feature type="transmembrane region" description="Helical" evidence="1">
    <location>
        <begin position="91"/>
        <end position="110"/>
    </location>
</feature>
<accession>A0ABV9YQT5</accession>
<sequence>MDVRKVVAIGAAVVVAVLAVVSASALSSPVAWAAAAVGVVLTAVVVFVVTPTPALQRILIGLGALVALVGIVVAIAELAVRGFRSDSTATLLGLAVGLGGLLVVAGFAAGRRAPSPALLSTGALALVVIGLVAGIVVAASVPFLPLSRAVSYTAADAATEITLTTPAGVEEGDVLVAQILRSGAGEVRPPQGWSLLRTTALPGGAGSVSLFTTTAENAGGPVTFSVDTPATLLGGIGGWSHIDSVTTPGEATGNGGAVTAAPAPDDSASQVLYFVAGSGVADVPVADPLTDAWTVKADNVIKATTALVARPALAADPAAPVSLTPTAPFAAWATQTVVLEAQ</sequence>
<organism evidence="3 4">
    <name type="scientific">Actinomycetospora atypica</name>
    <dbReference type="NCBI Taxonomy" id="1290095"/>
    <lineage>
        <taxon>Bacteria</taxon>
        <taxon>Bacillati</taxon>
        <taxon>Actinomycetota</taxon>
        <taxon>Actinomycetes</taxon>
        <taxon>Pseudonocardiales</taxon>
        <taxon>Pseudonocardiaceae</taxon>
        <taxon>Actinomycetospora</taxon>
    </lineage>
</organism>